<dbReference type="HAMAP" id="MF_00137">
    <property type="entry name" value="SAICAR_synth"/>
    <property type="match status" value="1"/>
</dbReference>
<comment type="similarity">
    <text evidence="2 11">Belongs to the SAICAR synthetase family.</text>
</comment>
<dbReference type="Gene3D" id="3.30.470.20">
    <property type="entry name" value="ATP-grasp fold, B domain"/>
    <property type="match status" value="1"/>
</dbReference>
<keyword evidence="6 11" id="KW-0547">Nucleotide-binding</keyword>
<reference evidence="13" key="1">
    <citation type="journal article" date="2014" name="Int. J. Syst. Evol. Microbiol.">
        <title>Complete genome sequence of Corynebacterium casei LMG S-19264T (=DSM 44701T), isolated from a smear-ripened cheese.</title>
        <authorList>
            <consortium name="US DOE Joint Genome Institute (JGI-PGF)"/>
            <person name="Walter F."/>
            <person name="Albersmeier A."/>
            <person name="Kalinowski J."/>
            <person name="Ruckert C."/>
        </authorList>
    </citation>
    <scope>NUCLEOTIDE SEQUENCE</scope>
    <source>
        <strain evidence="13">JCM 13306</strain>
    </source>
</reference>
<evidence type="ECO:0000256" key="9">
    <source>
        <dbReference type="ARBA" id="ARBA00030409"/>
    </source>
</evidence>
<dbReference type="PROSITE" id="PS01058">
    <property type="entry name" value="SAICAR_SYNTHETASE_2"/>
    <property type="match status" value="1"/>
</dbReference>
<dbReference type="PANTHER" id="PTHR43700">
    <property type="entry name" value="PHOSPHORIBOSYLAMINOIMIDAZOLE-SUCCINOCARBOXAMIDE SYNTHASE"/>
    <property type="match status" value="1"/>
</dbReference>
<dbReference type="AlphaFoldDB" id="A0A919F7Q2"/>
<dbReference type="PROSITE" id="PS01057">
    <property type="entry name" value="SAICAR_SYNTHETASE_1"/>
    <property type="match status" value="1"/>
</dbReference>
<accession>A0A919F7Q2</accession>
<evidence type="ECO:0000313" key="13">
    <source>
        <dbReference type="EMBL" id="GHH53467.1"/>
    </source>
</evidence>
<organism evidence="13 14">
    <name type="scientific">Xanthomonas boreopolis</name>
    <dbReference type="NCBI Taxonomy" id="86183"/>
    <lineage>
        <taxon>Bacteria</taxon>
        <taxon>Pseudomonadati</taxon>
        <taxon>Pseudomonadota</taxon>
        <taxon>Gammaproteobacteria</taxon>
        <taxon>Lysobacterales</taxon>
        <taxon>Lysobacteraceae</taxon>
        <taxon>Xanthomonas</taxon>
    </lineage>
</organism>
<evidence type="ECO:0000256" key="6">
    <source>
        <dbReference type="ARBA" id="ARBA00022741"/>
    </source>
</evidence>
<dbReference type="InterPro" id="IPR001636">
    <property type="entry name" value="SAICAR_synth"/>
</dbReference>
<dbReference type="GO" id="GO:0004639">
    <property type="term" value="F:phosphoribosylaminoimidazolesuccinocarboxamide synthase activity"/>
    <property type="evidence" value="ECO:0007669"/>
    <property type="project" value="UniProtKB-UniRule"/>
</dbReference>
<reference evidence="13" key="2">
    <citation type="submission" date="2020-09" db="EMBL/GenBank/DDBJ databases">
        <authorList>
            <person name="Sun Q."/>
            <person name="Ohkuma M."/>
        </authorList>
    </citation>
    <scope>NUCLEOTIDE SEQUENCE</scope>
    <source>
        <strain evidence="13">JCM 13306</strain>
    </source>
</reference>
<dbReference type="Gene3D" id="3.30.200.20">
    <property type="entry name" value="Phosphorylase Kinase, domain 1"/>
    <property type="match status" value="1"/>
</dbReference>
<proteinExistence type="inferred from homology"/>
<dbReference type="FunFam" id="3.30.200.20:FF:000365">
    <property type="entry name" value="Phosphoribosylaminoimidazole-succinocarboxamide synthase"/>
    <property type="match status" value="1"/>
</dbReference>
<dbReference type="FunFam" id="3.30.470.20:FF:000015">
    <property type="entry name" value="Phosphoribosylaminoimidazole-succinocarboxamide synthase"/>
    <property type="match status" value="1"/>
</dbReference>
<evidence type="ECO:0000256" key="8">
    <source>
        <dbReference type="ARBA" id="ARBA00022840"/>
    </source>
</evidence>
<dbReference type="GO" id="GO:0006189">
    <property type="term" value="P:'de novo' IMP biosynthetic process"/>
    <property type="evidence" value="ECO:0007669"/>
    <property type="project" value="UniProtKB-UniRule"/>
</dbReference>
<feature type="domain" description="SAICAR synthetase/ADE2 N-terminal" evidence="12">
    <location>
        <begin position="17"/>
        <end position="275"/>
    </location>
</feature>
<name>A0A919F7Q2_9XANT</name>
<keyword evidence="14" id="KW-1185">Reference proteome</keyword>
<dbReference type="EC" id="6.3.2.6" evidence="3 11"/>
<dbReference type="CDD" id="cd01414">
    <property type="entry name" value="SAICAR_synt_Sc"/>
    <property type="match status" value="1"/>
</dbReference>
<evidence type="ECO:0000256" key="1">
    <source>
        <dbReference type="ARBA" id="ARBA00004672"/>
    </source>
</evidence>
<dbReference type="PANTHER" id="PTHR43700:SF1">
    <property type="entry name" value="PHOSPHORIBOSYLAMINOIMIDAZOLE-SUCCINOCARBOXAMIDE SYNTHASE"/>
    <property type="match status" value="1"/>
</dbReference>
<evidence type="ECO:0000259" key="12">
    <source>
        <dbReference type="Pfam" id="PF01259"/>
    </source>
</evidence>
<keyword evidence="8 11" id="KW-0067">ATP-binding</keyword>
<dbReference type="NCBIfam" id="NF010568">
    <property type="entry name" value="PRK13961.1"/>
    <property type="match status" value="1"/>
</dbReference>
<evidence type="ECO:0000256" key="10">
    <source>
        <dbReference type="ARBA" id="ARBA00048475"/>
    </source>
</evidence>
<evidence type="ECO:0000256" key="7">
    <source>
        <dbReference type="ARBA" id="ARBA00022755"/>
    </source>
</evidence>
<comment type="pathway">
    <text evidence="1 11">Purine metabolism; IMP biosynthesis via de novo pathway; 5-amino-1-(5-phospho-D-ribosyl)imidazole-4-carboxamide from 5-amino-1-(5-phospho-D-ribosyl)imidazole-4-carboxylate: step 1/2.</text>
</comment>
<dbReference type="RefSeq" id="WP_177497838.1">
    <property type="nucleotide sequence ID" value="NZ_BNBA01000012.1"/>
</dbReference>
<dbReference type="GO" id="GO:0005737">
    <property type="term" value="C:cytoplasm"/>
    <property type="evidence" value="ECO:0007669"/>
    <property type="project" value="TreeGrafter"/>
</dbReference>
<dbReference type="Pfam" id="PF01259">
    <property type="entry name" value="SAICAR_synt"/>
    <property type="match status" value="1"/>
</dbReference>
<evidence type="ECO:0000256" key="3">
    <source>
        <dbReference type="ARBA" id="ARBA00012217"/>
    </source>
</evidence>
<evidence type="ECO:0000313" key="14">
    <source>
        <dbReference type="Proteomes" id="UP000623958"/>
    </source>
</evidence>
<dbReference type="Proteomes" id="UP000623958">
    <property type="component" value="Unassembled WGS sequence"/>
</dbReference>
<dbReference type="InterPro" id="IPR028923">
    <property type="entry name" value="SAICAR_synt/ADE2_N"/>
</dbReference>
<dbReference type="NCBIfam" id="TIGR00081">
    <property type="entry name" value="purC"/>
    <property type="match status" value="1"/>
</dbReference>
<dbReference type="SUPFAM" id="SSF56104">
    <property type="entry name" value="SAICAR synthase-like"/>
    <property type="match status" value="1"/>
</dbReference>
<evidence type="ECO:0000256" key="5">
    <source>
        <dbReference type="ARBA" id="ARBA00022598"/>
    </source>
</evidence>
<evidence type="ECO:0000256" key="2">
    <source>
        <dbReference type="ARBA" id="ARBA00010190"/>
    </source>
</evidence>
<dbReference type="GO" id="GO:0005524">
    <property type="term" value="F:ATP binding"/>
    <property type="evidence" value="ECO:0007669"/>
    <property type="project" value="UniProtKB-KW"/>
</dbReference>
<comment type="caution">
    <text evidence="13">The sequence shown here is derived from an EMBL/GenBank/DDBJ whole genome shotgun (WGS) entry which is preliminary data.</text>
</comment>
<dbReference type="InterPro" id="IPR018236">
    <property type="entry name" value="SAICAR_synthetase_CS"/>
</dbReference>
<dbReference type="EMBL" id="BNBA01000012">
    <property type="protein sequence ID" value="GHH53467.1"/>
    <property type="molecule type" value="Genomic_DNA"/>
</dbReference>
<keyword evidence="7 11" id="KW-0658">Purine biosynthesis</keyword>
<sequence length="308" mass="34239">MSTTLLQSDLPGLPLRHRGKVRDVFDIPRERLPAGTPPGDYLLIVATDRLSAFDVVLPDPIPGKGEMLCQVSNFWFRKTEHLMPNHLTGIDVASVLPEGVDKALYAKRAVVTKKLKPVPVEAIARGYLIGSGWKDYQRTGKVSGIELPDGLRQAEKLAEPIFTPSTKAAVGDHDENIDFDTMVKAVGTELAERVRDATLRIYRFAADYAAERGILLADTKFEFGTDADGRLYIMDEMLTPDSSRYWPADQYEVGTSPPSYDKQFVRDYLETLDWGKTAPGPELPQDVIDRTRAKYAEALQRLAGISVD</sequence>
<evidence type="ECO:0000256" key="4">
    <source>
        <dbReference type="ARBA" id="ARBA00016460"/>
    </source>
</evidence>
<protein>
    <recommendedName>
        <fullName evidence="4 11">Phosphoribosylaminoimidazole-succinocarboxamide synthase</fullName>
        <ecNumber evidence="3 11">6.3.2.6</ecNumber>
    </recommendedName>
    <alternativeName>
        <fullName evidence="9 11">SAICAR synthetase</fullName>
    </alternativeName>
</protein>
<comment type="catalytic activity">
    <reaction evidence="10 11">
        <text>5-amino-1-(5-phospho-D-ribosyl)imidazole-4-carboxylate + L-aspartate + ATP = (2S)-2-[5-amino-1-(5-phospho-beta-D-ribosyl)imidazole-4-carboxamido]succinate + ADP + phosphate + 2 H(+)</text>
        <dbReference type="Rhea" id="RHEA:22628"/>
        <dbReference type="ChEBI" id="CHEBI:15378"/>
        <dbReference type="ChEBI" id="CHEBI:29991"/>
        <dbReference type="ChEBI" id="CHEBI:30616"/>
        <dbReference type="ChEBI" id="CHEBI:43474"/>
        <dbReference type="ChEBI" id="CHEBI:58443"/>
        <dbReference type="ChEBI" id="CHEBI:77657"/>
        <dbReference type="ChEBI" id="CHEBI:456216"/>
        <dbReference type="EC" id="6.3.2.6"/>
    </reaction>
</comment>
<keyword evidence="5 11" id="KW-0436">Ligase</keyword>
<gene>
    <name evidence="11 13" type="primary">purC</name>
    <name evidence="13" type="ORF">GCM10009090_18860</name>
</gene>
<evidence type="ECO:0000256" key="11">
    <source>
        <dbReference type="HAMAP-Rule" id="MF_00137"/>
    </source>
</evidence>